<organism evidence="1 2">
    <name type="scientific">Trifolium medium</name>
    <dbReference type="NCBI Taxonomy" id="97028"/>
    <lineage>
        <taxon>Eukaryota</taxon>
        <taxon>Viridiplantae</taxon>
        <taxon>Streptophyta</taxon>
        <taxon>Embryophyta</taxon>
        <taxon>Tracheophyta</taxon>
        <taxon>Spermatophyta</taxon>
        <taxon>Magnoliopsida</taxon>
        <taxon>eudicotyledons</taxon>
        <taxon>Gunneridae</taxon>
        <taxon>Pentapetalae</taxon>
        <taxon>rosids</taxon>
        <taxon>fabids</taxon>
        <taxon>Fabales</taxon>
        <taxon>Fabaceae</taxon>
        <taxon>Papilionoideae</taxon>
        <taxon>50 kb inversion clade</taxon>
        <taxon>NPAAA clade</taxon>
        <taxon>Hologalegina</taxon>
        <taxon>IRL clade</taxon>
        <taxon>Trifolieae</taxon>
        <taxon>Trifolium</taxon>
    </lineage>
</organism>
<protein>
    <submittedName>
        <fullName evidence="1">Uncharacterized protein</fullName>
    </submittedName>
</protein>
<feature type="non-terminal residue" evidence="1">
    <location>
        <position position="84"/>
    </location>
</feature>
<accession>A0A392S5P8</accession>
<dbReference type="Proteomes" id="UP000265520">
    <property type="component" value="Unassembled WGS sequence"/>
</dbReference>
<proteinExistence type="predicted"/>
<name>A0A392S5P8_9FABA</name>
<evidence type="ECO:0000313" key="2">
    <source>
        <dbReference type="Proteomes" id="UP000265520"/>
    </source>
</evidence>
<dbReference type="AlphaFoldDB" id="A0A392S5P8"/>
<dbReference type="EMBL" id="LXQA010314268">
    <property type="protein sequence ID" value="MCI43206.1"/>
    <property type="molecule type" value="Genomic_DNA"/>
</dbReference>
<evidence type="ECO:0000313" key="1">
    <source>
        <dbReference type="EMBL" id="MCI43206.1"/>
    </source>
</evidence>
<comment type="caution">
    <text evidence="1">The sequence shown here is derived from an EMBL/GenBank/DDBJ whole genome shotgun (WGS) entry which is preliminary data.</text>
</comment>
<reference evidence="1 2" key="1">
    <citation type="journal article" date="2018" name="Front. Plant Sci.">
        <title>Red Clover (Trifolium pratense) and Zigzag Clover (T. medium) - A Picture of Genomic Similarities and Differences.</title>
        <authorList>
            <person name="Dluhosova J."/>
            <person name="Istvanek J."/>
            <person name="Nedelnik J."/>
            <person name="Repkova J."/>
        </authorList>
    </citation>
    <scope>NUCLEOTIDE SEQUENCE [LARGE SCALE GENOMIC DNA]</scope>
    <source>
        <strain evidence="2">cv. 10/8</strain>
        <tissue evidence="1">Leaf</tissue>
    </source>
</reference>
<keyword evidence="2" id="KW-1185">Reference proteome</keyword>
<sequence>MPGELFPQIFPRSDGLSGQVLVPSQGSLPQCGREKLALNGSFDPTIVQQDIDILDVLVGVCQSFIGTELGWLLEPCREWYPHDV</sequence>